<dbReference type="GO" id="GO:0030992">
    <property type="term" value="C:intraciliary transport particle B"/>
    <property type="evidence" value="ECO:0007669"/>
    <property type="project" value="TreeGrafter"/>
</dbReference>
<evidence type="ECO:0000259" key="13">
    <source>
        <dbReference type="Pfam" id="PF17749"/>
    </source>
</evidence>
<evidence type="ECO:0000256" key="3">
    <source>
        <dbReference type="ARBA" id="ARBA00022490"/>
    </source>
</evidence>
<dbReference type="GO" id="GO:0048731">
    <property type="term" value="P:system development"/>
    <property type="evidence" value="ECO:0007669"/>
    <property type="project" value="UniProtKB-ARBA"/>
</dbReference>
<dbReference type="GO" id="GO:0036064">
    <property type="term" value="C:ciliary basal body"/>
    <property type="evidence" value="ECO:0007669"/>
    <property type="project" value="TreeGrafter"/>
</dbReference>
<comment type="subcellular location">
    <subcellularLocation>
        <location evidence="2">Cytoplasm</location>
        <location evidence="2">Cytoskeleton</location>
        <location evidence="2">Cilium axoneme</location>
    </subcellularLocation>
    <subcellularLocation>
        <location evidence="1">Cytoplasm</location>
        <location evidence="1">Cytoskeleton</location>
        <location evidence="1">Cilium basal body</location>
    </subcellularLocation>
</comment>
<feature type="compositionally biased region" description="Polar residues" evidence="11">
    <location>
        <begin position="295"/>
        <end position="308"/>
    </location>
</feature>
<evidence type="ECO:0000313" key="15">
    <source>
        <dbReference type="Proteomes" id="UP000265000"/>
    </source>
</evidence>
<feature type="domain" description="TRAF3-interacting protein 1 C-terminal" evidence="13">
    <location>
        <begin position="452"/>
        <end position="568"/>
    </location>
</feature>
<evidence type="ECO:0000256" key="11">
    <source>
        <dbReference type="SAM" id="MobiDB-lite"/>
    </source>
</evidence>
<comment type="similarity">
    <text evidence="8">Belongs to the TRAF3IP1 family.</text>
</comment>
<dbReference type="GO" id="GO:0005930">
    <property type="term" value="C:axoneme"/>
    <property type="evidence" value="ECO:0007669"/>
    <property type="project" value="UniProtKB-SubCell"/>
</dbReference>
<keyword evidence="15" id="KW-1185">Reference proteome</keyword>
<feature type="compositionally biased region" description="Basic and acidic residues" evidence="11">
    <location>
        <begin position="379"/>
        <end position="394"/>
    </location>
</feature>
<evidence type="ECO:0000256" key="10">
    <source>
        <dbReference type="SAM" id="Coils"/>
    </source>
</evidence>
<evidence type="ECO:0000313" key="14">
    <source>
        <dbReference type="Ensembl" id="ENSFHEP00000004943.1"/>
    </source>
</evidence>
<feature type="compositionally biased region" description="Basic and acidic residues" evidence="11">
    <location>
        <begin position="146"/>
        <end position="283"/>
    </location>
</feature>
<evidence type="ECO:0000256" key="4">
    <source>
        <dbReference type="ARBA" id="ARBA00022794"/>
    </source>
</evidence>
<organism evidence="14 15">
    <name type="scientific">Fundulus heteroclitus</name>
    <name type="common">Killifish</name>
    <name type="synonym">Mummichog</name>
    <dbReference type="NCBI Taxonomy" id="8078"/>
    <lineage>
        <taxon>Eukaryota</taxon>
        <taxon>Metazoa</taxon>
        <taxon>Chordata</taxon>
        <taxon>Craniata</taxon>
        <taxon>Vertebrata</taxon>
        <taxon>Euteleostomi</taxon>
        <taxon>Actinopterygii</taxon>
        <taxon>Neopterygii</taxon>
        <taxon>Teleostei</taxon>
        <taxon>Neoteleostei</taxon>
        <taxon>Acanthomorphata</taxon>
        <taxon>Ovalentaria</taxon>
        <taxon>Atherinomorphae</taxon>
        <taxon>Cyprinodontiformes</taxon>
        <taxon>Fundulidae</taxon>
        <taxon>Fundulus</taxon>
    </lineage>
</organism>
<dbReference type="InterPro" id="IPR018799">
    <property type="entry name" value="TRAF3IP1"/>
</dbReference>
<dbReference type="Proteomes" id="UP000265000">
    <property type="component" value="Unplaced"/>
</dbReference>
<dbReference type="PANTHER" id="PTHR31363">
    <property type="entry name" value="TRAF3-INTERACTING PROTEIN 1"/>
    <property type="match status" value="1"/>
</dbReference>
<evidence type="ECO:0000256" key="9">
    <source>
        <dbReference type="ARBA" id="ARBA00070492"/>
    </source>
</evidence>
<dbReference type="GO" id="GO:0008017">
    <property type="term" value="F:microtubule binding"/>
    <property type="evidence" value="ECO:0007669"/>
    <property type="project" value="InterPro"/>
</dbReference>
<dbReference type="Ensembl" id="ENSFHET00000007990.1">
    <property type="protein sequence ID" value="ENSFHEP00000004943.1"/>
    <property type="gene ID" value="ENSFHEG00000005911.1"/>
</dbReference>
<feature type="coiled-coil region" evidence="10">
    <location>
        <begin position="489"/>
        <end position="548"/>
    </location>
</feature>
<evidence type="ECO:0000256" key="7">
    <source>
        <dbReference type="ARBA" id="ARBA00023273"/>
    </source>
</evidence>
<dbReference type="Pfam" id="PF17749">
    <property type="entry name" value="MIP-T3_C"/>
    <property type="match status" value="1"/>
</dbReference>
<keyword evidence="5 10" id="KW-0175">Coiled coil</keyword>
<dbReference type="FunFam" id="1.10.418.50:FF:000001">
    <property type="entry name" value="TRAF3-interacting protein 1 isoform X1"/>
    <property type="match status" value="1"/>
</dbReference>
<name>A0A3Q2SWR0_FUNHE</name>
<dbReference type="GO" id="GO:0070507">
    <property type="term" value="P:regulation of microtubule cytoskeleton organization"/>
    <property type="evidence" value="ECO:0007669"/>
    <property type="project" value="TreeGrafter"/>
</dbReference>
<accession>A0A3Q2SWR0</accession>
<dbReference type="PANTHER" id="PTHR31363:SF0">
    <property type="entry name" value="TRAF3-INTERACTING PROTEIN 1"/>
    <property type="match status" value="1"/>
</dbReference>
<evidence type="ECO:0000259" key="12">
    <source>
        <dbReference type="Pfam" id="PF10243"/>
    </source>
</evidence>
<dbReference type="GO" id="GO:0042073">
    <property type="term" value="P:intraciliary transport"/>
    <property type="evidence" value="ECO:0007669"/>
    <property type="project" value="TreeGrafter"/>
</dbReference>
<dbReference type="STRING" id="8078.ENSFHEP00000004943"/>
<keyword evidence="4" id="KW-0970">Cilium biogenesis/degradation</keyword>
<feature type="domain" description="TRAF3-interacting protein 1 N-terminal" evidence="12">
    <location>
        <begin position="5"/>
        <end position="116"/>
    </location>
</feature>
<reference evidence="14" key="2">
    <citation type="submission" date="2025-09" db="UniProtKB">
        <authorList>
            <consortium name="Ensembl"/>
        </authorList>
    </citation>
    <scope>IDENTIFICATION</scope>
</reference>
<evidence type="ECO:0000256" key="8">
    <source>
        <dbReference type="ARBA" id="ARBA00043971"/>
    </source>
</evidence>
<evidence type="ECO:0000256" key="1">
    <source>
        <dbReference type="ARBA" id="ARBA00004120"/>
    </source>
</evidence>
<evidence type="ECO:0000256" key="5">
    <source>
        <dbReference type="ARBA" id="ARBA00023054"/>
    </source>
</evidence>
<proteinExistence type="inferred from homology"/>
<dbReference type="InterPro" id="IPR042576">
    <property type="entry name" value="TRAF3IP1_N_sf"/>
</dbReference>
<dbReference type="GO" id="GO:0048513">
    <property type="term" value="P:animal organ development"/>
    <property type="evidence" value="ECO:0007669"/>
    <property type="project" value="UniProtKB-ARBA"/>
</dbReference>
<dbReference type="InterPro" id="IPR040468">
    <property type="entry name" value="TRAF3IP1_N"/>
</dbReference>
<sequence length="574" mass="65522">MNAAVVKKTQDTLGKVIKKPPLTEKLLSRPPFRYLHDIFSEVIRTTGFMKGLYEEKEMKSDSVKDKDSKITFLQKAIDVVMLVSGEPLAAKPARIVAGHEPEKTNELLQAIAKCCLHKLSSDEAVKRVLAGEKVDLKTKASTSRSQGKENKEGRDQQLDKEEKKKIERSSSRELKDPKPSKEQESRHRDRDKEDLRDPERTDRHHRSEQDHQAKDRDKDKSREPERERDKGRVRDKEKDRDRDKEKTRERDSHRERDRGKDKRRDKDREKDGERHKDSDDNNRSGEGGNKKSYICSLSVSILVLQSDSPVRIPRPSSAKGQRRKPKIGNNGKDGDVPLAQRPVPQENGDPEGSSVPSSDKTSRRLARPSSARPAPPRVRRQESNADGTPAEREPAVIWTRCVPSGSLQQPVAVHQPAQPPHSLTFQDKVKELLESNVCCFSQTQTLPFQNLVSETAQKKERELVTREIERLRASIQTVCRSSVPLGKIMDYIQEDVDAMQAELQSWRRENKEHAQALLQEQRATDRAVEPLKAELVELEQLIKDHQDKICAVKSNILRNEEKIQKMVTGISSRT</sequence>
<protein>
    <recommendedName>
        <fullName evidence="9">TRAF3-interacting protein 1</fullName>
    </recommendedName>
</protein>
<dbReference type="GO" id="GO:0060271">
    <property type="term" value="P:cilium assembly"/>
    <property type="evidence" value="ECO:0007669"/>
    <property type="project" value="TreeGrafter"/>
</dbReference>
<keyword evidence="3" id="KW-0963">Cytoplasm</keyword>
<dbReference type="InterPro" id="IPR041476">
    <property type="entry name" value="TRAF3IP1_C"/>
</dbReference>
<keyword evidence="7" id="KW-0966">Cell projection</keyword>
<dbReference type="GeneTree" id="ENSGT00720000108822"/>
<keyword evidence="6" id="KW-0206">Cytoskeleton</keyword>
<reference evidence="14" key="1">
    <citation type="submission" date="2025-08" db="UniProtKB">
        <authorList>
            <consortium name="Ensembl"/>
        </authorList>
    </citation>
    <scope>IDENTIFICATION</scope>
</reference>
<dbReference type="AlphaFoldDB" id="A0A3Q2SWR0"/>
<dbReference type="Gene3D" id="1.10.418.50">
    <property type="entry name" value="Microtubule-binding protein MIP-T3"/>
    <property type="match status" value="1"/>
</dbReference>
<evidence type="ECO:0000256" key="2">
    <source>
        <dbReference type="ARBA" id="ARBA00004430"/>
    </source>
</evidence>
<dbReference type="Pfam" id="PF10243">
    <property type="entry name" value="MIP-T3"/>
    <property type="match status" value="1"/>
</dbReference>
<evidence type="ECO:0000256" key="6">
    <source>
        <dbReference type="ARBA" id="ARBA00023212"/>
    </source>
</evidence>
<feature type="region of interest" description="Disordered" evidence="11">
    <location>
        <begin position="137"/>
        <end position="394"/>
    </location>
</feature>